<evidence type="ECO:0000313" key="6">
    <source>
        <dbReference type="Proteomes" id="UP000029736"/>
    </source>
</evidence>
<dbReference type="InterPro" id="IPR024930">
    <property type="entry name" value="Skp_dom_sf"/>
</dbReference>
<feature type="chain" id="PRO_5001940034" evidence="4">
    <location>
        <begin position="24"/>
        <end position="168"/>
    </location>
</feature>
<dbReference type="Pfam" id="PF03938">
    <property type="entry name" value="OmpH"/>
    <property type="match status" value="1"/>
</dbReference>
<accession>A0A098SA50</accession>
<reference evidence="5 6" key="1">
    <citation type="journal article" date="2014" name="Int. J. Syst. Evol. Microbiol.">
        <title>Phaeodactylibacter xiamenensis gen. nov., sp. nov., a member of the family Saprospiraceae isolated from the marine alga Phaeodactylum tricornutum.</title>
        <authorList>
            <person name="Chen Z.Jr."/>
            <person name="Lei X."/>
            <person name="Lai Q."/>
            <person name="Li Y."/>
            <person name="Zhang B."/>
            <person name="Zhang J."/>
            <person name="Zhang H."/>
            <person name="Yang L."/>
            <person name="Zheng W."/>
            <person name="Tian Y."/>
            <person name="Yu Z."/>
            <person name="Xu H.Jr."/>
            <person name="Zheng T."/>
        </authorList>
    </citation>
    <scope>NUCLEOTIDE SEQUENCE [LARGE SCALE GENOMIC DNA]</scope>
    <source>
        <strain evidence="5 6">KD52</strain>
    </source>
</reference>
<evidence type="ECO:0000256" key="4">
    <source>
        <dbReference type="SAM" id="SignalP"/>
    </source>
</evidence>
<dbReference type="RefSeq" id="WP_044216778.1">
    <property type="nucleotide sequence ID" value="NZ_JBKAGJ010000001.1"/>
</dbReference>
<comment type="caution">
    <text evidence="5">The sequence shown here is derived from an EMBL/GenBank/DDBJ whole genome shotgun (WGS) entry which is preliminary data.</text>
</comment>
<dbReference type="GO" id="GO:0005829">
    <property type="term" value="C:cytosol"/>
    <property type="evidence" value="ECO:0007669"/>
    <property type="project" value="TreeGrafter"/>
</dbReference>
<comment type="similarity">
    <text evidence="1">Belongs to the Skp family.</text>
</comment>
<dbReference type="InterPro" id="IPR005632">
    <property type="entry name" value="Chaperone_Skp"/>
</dbReference>
<dbReference type="EMBL" id="JPOS01000012">
    <property type="protein sequence ID" value="KGE89006.1"/>
    <property type="molecule type" value="Genomic_DNA"/>
</dbReference>
<dbReference type="OrthoDB" id="1524711at2"/>
<dbReference type="SUPFAM" id="SSF111384">
    <property type="entry name" value="OmpH-like"/>
    <property type="match status" value="1"/>
</dbReference>
<dbReference type="AlphaFoldDB" id="A0A098SA50"/>
<dbReference type="PANTHER" id="PTHR35089:SF1">
    <property type="entry name" value="CHAPERONE PROTEIN SKP"/>
    <property type="match status" value="1"/>
</dbReference>
<feature type="signal peptide" evidence="4">
    <location>
        <begin position="1"/>
        <end position="23"/>
    </location>
</feature>
<name>A0A098SA50_9BACT</name>
<feature type="compositionally biased region" description="Basic and acidic residues" evidence="3">
    <location>
        <begin position="86"/>
        <end position="96"/>
    </location>
</feature>
<evidence type="ECO:0000256" key="1">
    <source>
        <dbReference type="ARBA" id="ARBA00009091"/>
    </source>
</evidence>
<dbReference type="GO" id="GO:0050821">
    <property type="term" value="P:protein stabilization"/>
    <property type="evidence" value="ECO:0007669"/>
    <property type="project" value="TreeGrafter"/>
</dbReference>
<keyword evidence="6" id="KW-1185">Reference proteome</keyword>
<evidence type="ECO:0000256" key="2">
    <source>
        <dbReference type="ARBA" id="ARBA00022729"/>
    </source>
</evidence>
<dbReference type="SMART" id="SM00935">
    <property type="entry name" value="OmpH"/>
    <property type="match status" value="1"/>
</dbReference>
<sequence length="168" mass="18877">MKSLLKITCLVALFAATAGTLQAQKFGYVNSAAILAEMPEVKQADANLEALQKQLQKKGQSMLEQLQQDYGALQQKVQSGDLSPKQQEEEAQKLQKREQEIAAFEQDMRKQVSDKREELLGPIYEKVNQAIKDVAEENGFQFIFDQNVLLYAEDSQNVNDLVKAKLAN</sequence>
<protein>
    <submittedName>
        <fullName evidence="5">Outer membrane chaperone Skp</fullName>
    </submittedName>
</protein>
<gene>
    <name evidence="5" type="ORF">IX84_04260</name>
</gene>
<feature type="region of interest" description="Disordered" evidence="3">
    <location>
        <begin position="77"/>
        <end position="96"/>
    </location>
</feature>
<evidence type="ECO:0000256" key="3">
    <source>
        <dbReference type="SAM" id="MobiDB-lite"/>
    </source>
</evidence>
<dbReference type="PANTHER" id="PTHR35089">
    <property type="entry name" value="CHAPERONE PROTEIN SKP"/>
    <property type="match status" value="1"/>
</dbReference>
<dbReference type="GO" id="GO:0051082">
    <property type="term" value="F:unfolded protein binding"/>
    <property type="evidence" value="ECO:0007669"/>
    <property type="project" value="InterPro"/>
</dbReference>
<dbReference type="STRING" id="1524460.IX84_04260"/>
<dbReference type="Gene3D" id="3.30.910.20">
    <property type="entry name" value="Skp domain"/>
    <property type="match status" value="1"/>
</dbReference>
<keyword evidence="2 4" id="KW-0732">Signal</keyword>
<organism evidence="5 6">
    <name type="scientific">Phaeodactylibacter xiamenensis</name>
    <dbReference type="NCBI Taxonomy" id="1524460"/>
    <lineage>
        <taxon>Bacteria</taxon>
        <taxon>Pseudomonadati</taxon>
        <taxon>Bacteroidota</taxon>
        <taxon>Saprospiria</taxon>
        <taxon>Saprospirales</taxon>
        <taxon>Haliscomenobacteraceae</taxon>
        <taxon>Phaeodactylibacter</taxon>
    </lineage>
</organism>
<dbReference type="Proteomes" id="UP000029736">
    <property type="component" value="Unassembled WGS sequence"/>
</dbReference>
<evidence type="ECO:0000313" key="5">
    <source>
        <dbReference type="EMBL" id="KGE89006.1"/>
    </source>
</evidence>
<proteinExistence type="inferred from homology"/>